<keyword evidence="3" id="KW-0998">Cell outer membrane</keyword>
<evidence type="ECO:0000313" key="6">
    <source>
        <dbReference type="EMBL" id="AMY07356.1"/>
    </source>
</evidence>
<comment type="subcellular location">
    <subcellularLocation>
        <location evidence="1">Cell outer membrane</location>
    </subcellularLocation>
</comment>
<feature type="signal peptide" evidence="4">
    <location>
        <begin position="1"/>
        <end position="22"/>
    </location>
</feature>
<keyword evidence="6" id="KW-0675">Receptor</keyword>
<dbReference type="SUPFAM" id="SSF56935">
    <property type="entry name" value="Porins"/>
    <property type="match status" value="1"/>
</dbReference>
<feature type="chain" id="PRO_5007511309" evidence="4">
    <location>
        <begin position="23"/>
        <end position="646"/>
    </location>
</feature>
<dbReference type="Pfam" id="PF13620">
    <property type="entry name" value="CarboxypepD_reg"/>
    <property type="match status" value="1"/>
</dbReference>
<proteinExistence type="predicted"/>
<dbReference type="InterPro" id="IPR013784">
    <property type="entry name" value="Carb-bd-like_fold"/>
</dbReference>
<gene>
    <name evidence="6" type="ORF">LuPra_00523</name>
</gene>
<evidence type="ECO:0000256" key="4">
    <source>
        <dbReference type="SAM" id="SignalP"/>
    </source>
</evidence>
<organism evidence="6 7">
    <name type="scientific">Luteitalea pratensis</name>
    <dbReference type="NCBI Taxonomy" id="1855912"/>
    <lineage>
        <taxon>Bacteria</taxon>
        <taxon>Pseudomonadati</taxon>
        <taxon>Acidobacteriota</taxon>
        <taxon>Vicinamibacteria</taxon>
        <taxon>Vicinamibacterales</taxon>
        <taxon>Vicinamibacteraceae</taxon>
        <taxon>Luteitalea</taxon>
    </lineage>
</organism>
<evidence type="ECO:0000256" key="1">
    <source>
        <dbReference type="ARBA" id="ARBA00004442"/>
    </source>
</evidence>
<dbReference type="KEGG" id="abac:LuPra_00523"/>
<keyword evidence="2" id="KW-0472">Membrane</keyword>
<reference evidence="7" key="2">
    <citation type="submission" date="2016-04" db="EMBL/GenBank/DDBJ databases">
        <title>First Complete Genome Sequence of a Subdivision 6 Acidobacterium.</title>
        <authorList>
            <person name="Huang S."/>
            <person name="Vieira S."/>
            <person name="Bunk B."/>
            <person name="Riedel T."/>
            <person name="Sproeer C."/>
            <person name="Overmann J."/>
        </authorList>
    </citation>
    <scope>NUCLEOTIDE SEQUENCE [LARGE SCALE GENOMIC DNA]</scope>
    <source>
        <strain evidence="7">DSM 100886 HEG_-6_39</strain>
    </source>
</reference>
<evidence type="ECO:0000256" key="2">
    <source>
        <dbReference type="ARBA" id="ARBA00023136"/>
    </source>
</evidence>
<dbReference type="SUPFAM" id="SSF49452">
    <property type="entry name" value="Starch-binding domain-like"/>
    <property type="match status" value="1"/>
</dbReference>
<reference evidence="6 7" key="1">
    <citation type="journal article" date="2016" name="Genome Announc.">
        <title>First Complete Genome Sequence of a Subdivision 6 Acidobacterium Strain.</title>
        <authorList>
            <person name="Huang S."/>
            <person name="Vieira S."/>
            <person name="Bunk B."/>
            <person name="Riedel T."/>
            <person name="Sproer C."/>
            <person name="Overmann J."/>
        </authorList>
    </citation>
    <scope>NUCLEOTIDE SEQUENCE [LARGE SCALE GENOMIC DNA]</scope>
    <source>
        <strain evidence="7">DSM 100886 HEG_-6_39</strain>
    </source>
</reference>
<dbReference type="Gene3D" id="2.40.170.20">
    <property type="entry name" value="TonB-dependent receptor, beta-barrel domain"/>
    <property type="match status" value="1"/>
</dbReference>
<evidence type="ECO:0000256" key="3">
    <source>
        <dbReference type="ARBA" id="ARBA00023237"/>
    </source>
</evidence>
<evidence type="ECO:0000259" key="5">
    <source>
        <dbReference type="Pfam" id="PF00593"/>
    </source>
</evidence>
<dbReference type="InterPro" id="IPR000531">
    <property type="entry name" value="Beta-barrel_TonB"/>
</dbReference>
<dbReference type="RefSeq" id="WP_110169317.1">
    <property type="nucleotide sequence ID" value="NZ_CP015136.1"/>
</dbReference>
<dbReference type="Pfam" id="PF00593">
    <property type="entry name" value="TonB_dep_Rec_b-barrel"/>
    <property type="match status" value="1"/>
</dbReference>
<dbReference type="Gene3D" id="2.60.40.1120">
    <property type="entry name" value="Carboxypeptidase-like, regulatory domain"/>
    <property type="match status" value="1"/>
</dbReference>
<dbReference type="EMBL" id="CP015136">
    <property type="protein sequence ID" value="AMY07356.1"/>
    <property type="molecule type" value="Genomic_DNA"/>
</dbReference>
<accession>A0A143PG06</accession>
<evidence type="ECO:0000313" key="7">
    <source>
        <dbReference type="Proteomes" id="UP000076079"/>
    </source>
</evidence>
<dbReference type="GO" id="GO:0030246">
    <property type="term" value="F:carbohydrate binding"/>
    <property type="evidence" value="ECO:0007669"/>
    <property type="project" value="InterPro"/>
</dbReference>
<dbReference type="AlphaFoldDB" id="A0A143PG06"/>
<sequence length="646" mass="68662" precursor="true">MTRSVTLTALALGLSLASTAMAQPLVQARAHSGAGSAVPGADLVSGKIEGVVTDERGAPIAGVAVSALGPDALFGVTDQSGRFVFSAVPVGTYLIRAQRAGYRASMREFVDVSPAASARHIVRLARLAGTPSDAEPEPTEPAPVIAAGFGGAAATIAPAPPASRIDDDSADHDHSPRLWRLRHMKRSVLRDAQDQLALDAFDDDIDWIEQRLGAPTVEATARGTTSFFGGDASLSGQVQFLTATAFDDGGKGEATAWAQGPAGVAYATVGAPIGNTGQWSVQGAFGRGELSSWIVAGNYLRPTESLHQLDLGASFALQGFSEETPAALMSVPERRRVAGTIHAFDTWRLHRRAVVTYGTRYAYHDYLDRPTLMSPSVSMSVSPLEKTWVRVAVTQQMLAPGAEEFDARNLSAFSMPPQRTFTSASASGRLSAERTRHLEVGVERQVGQFLLGVRRFEQAVDNQLVAMFGVGPRDLAPDLGHYAVANGGNVDAGGWVFGIAQDAGPRFRGSVEYTIAQAEWFGTGDRGVIAVMAPSADRTGNERIHDVTAHVVTDVPETATRVAATWKVNSAFARRSPLLAEASSDARFDVQVSQRLPFLSSTGADWEFVVAVRNLFRDGEAVGSIYDELLVIRPPKRVVGGVLVKF</sequence>
<dbReference type="Proteomes" id="UP000076079">
    <property type="component" value="Chromosome"/>
</dbReference>
<name>A0A143PG06_LUTPR</name>
<feature type="domain" description="TonB-dependent receptor-like beta-barrel" evidence="5">
    <location>
        <begin position="190"/>
        <end position="615"/>
    </location>
</feature>
<dbReference type="OrthoDB" id="100353at2"/>
<keyword evidence="7" id="KW-1185">Reference proteome</keyword>
<dbReference type="InterPro" id="IPR036942">
    <property type="entry name" value="Beta-barrel_TonB_sf"/>
</dbReference>
<keyword evidence="4" id="KW-0732">Signal</keyword>
<dbReference type="GO" id="GO:0009279">
    <property type="term" value="C:cell outer membrane"/>
    <property type="evidence" value="ECO:0007669"/>
    <property type="project" value="UniProtKB-SubCell"/>
</dbReference>
<protein>
    <submittedName>
        <fullName evidence="6">Outer membrane receptor for ferrienterochelin and colicins</fullName>
    </submittedName>
</protein>